<evidence type="ECO:0000256" key="3">
    <source>
        <dbReference type="PROSITE-ProRule" id="PRU00221"/>
    </source>
</evidence>
<dbReference type="GO" id="GO:0005737">
    <property type="term" value="C:cytoplasm"/>
    <property type="evidence" value="ECO:0007669"/>
    <property type="project" value="TreeGrafter"/>
</dbReference>
<dbReference type="SUPFAM" id="SSF50978">
    <property type="entry name" value="WD40 repeat-like"/>
    <property type="match status" value="1"/>
</dbReference>
<feature type="compositionally biased region" description="Acidic residues" evidence="4">
    <location>
        <begin position="367"/>
        <end position="383"/>
    </location>
</feature>
<dbReference type="GO" id="GO:0080008">
    <property type="term" value="C:Cul4-RING E3 ubiquitin ligase complex"/>
    <property type="evidence" value="ECO:0007669"/>
    <property type="project" value="TreeGrafter"/>
</dbReference>
<dbReference type="Pfam" id="PF00400">
    <property type="entry name" value="WD40"/>
    <property type="match status" value="2"/>
</dbReference>
<feature type="compositionally biased region" description="Low complexity" evidence="4">
    <location>
        <begin position="317"/>
        <end position="329"/>
    </location>
</feature>
<gene>
    <name evidence="5" type="ORF">F5878DRAFT_648498</name>
</gene>
<dbReference type="InterPro" id="IPR015943">
    <property type="entry name" value="WD40/YVTN_repeat-like_dom_sf"/>
</dbReference>
<sequence>MGFNSYSSSFSTDPYLNLPIPTFSLSTRIQKRALSRSLARTWDRVQVLGDNRNYGHAGCVNALHWARGGELLLSAGDDTTVQIWKSDPTNTLDDYPFVCRTVIHTGHSANIFNTAMLPSSNRIVTVAGDRQVRVFDLGKNLGRVPSAIGENVRPHEYYASQAMTNTLRCHEDRVKRIVTEESPDRFLTVSEDGTVRQHDLRTQHVCRNQCPTPLLQVHHELSTLATSGYYCVVAGDSPYGYLFDRRFTGRKQDVHTQGLITSCVRRFGRAEQRKTSRYAREHITGARMSAENGHEVLLSYSADGVYLFSTLDDPESSDGISSSSSSIISPNLKRRRHHRETHSAESSPLTEGHAMDINEWSTHAPQEDTDDDQDEDENEDEERPEFYPWVDTVRPLRRFSGARNVETVKDVNFLGPRDEYVTSGSDDGNFFVWHKNTGRLHGLYEGDGSVVNVIEGHPHLPLVAVSGIDYTIKLFAPVNGESKFSRMSNAESIMEKNRMNFRSSGIRRRMNFIGMLEALGQGEDINANCVNQ</sequence>
<dbReference type="PROSITE" id="PS50082">
    <property type="entry name" value="WD_REPEATS_2"/>
    <property type="match status" value="2"/>
</dbReference>
<dbReference type="EMBL" id="MU805941">
    <property type="protein sequence ID" value="KAJ3845116.1"/>
    <property type="molecule type" value="Genomic_DNA"/>
</dbReference>
<dbReference type="Gene3D" id="2.130.10.10">
    <property type="entry name" value="YVTN repeat-like/Quinoprotein amine dehydrogenase"/>
    <property type="match status" value="2"/>
</dbReference>
<reference evidence="5" key="1">
    <citation type="submission" date="2022-08" db="EMBL/GenBank/DDBJ databases">
        <authorList>
            <consortium name="DOE Joint Genome Institute"/>
            <person name="Min B."/>
            <person name="Riley R."/>
            <person name="Sierra-Patev S."/>
            <person name="Naranjo-Ortiz M."/>
            <person name="Looney B."/>
            <person name="Konkel Z."/>
            <person name="Slot J.C."/>
            <person name="Sakamoto Y."/>
            <person name="Steenwyk J.L."/>
            <person name="Rokas A."/>
            <person name="Carro J."/>
            <person name="Camarero S."/>
            <person name="Ferreira P."/>
            <person name="Molpeceres G."/>
            <person name="Ruiz-Duenas F.J."/>
            <person name="Serrano A."/>
            <person name="Henrissat B."/>
            <person name="Drula E."/>
            <person name="Hughes K.W."/>
            <person name="Mata J.L."/>
            <person name="Ishikawa N.K."/>
            <person name="Vargas-Isla R."/>
            <person name="Ushijima S."/>
            <person name="Smith C.A."/>
            <person name="Ahrendt S."/>
            <person name="Andreopoulos W."/>
            <person name="He G."/>
            <person name="Labutti K."/>
            <person name="Lipzen A."/>
            <person name="Ng V."/>
            <person name="Sandor L."/>
            <person name="Barry K."/>
            <person name="Martinez A.T."/>
            <person name="Xiao Y."/>
            <person name="Gibbons J.G."/>
            <person name="Terashima K."/>
            <person name="Hibbett D.S."/>
            <person name="Grigoriev I.V."/>
        </authorList>
    </citation>
    <scope>NUCLEOTIDE SEQUENCE</scope>
    <source>
        <strain evidence="5">TFB9207</strain>
    </source>
</reference>
<keyword evidence="1 3" id="KW-0853">WD repeat</keyword>
<comment type="caution">
    <text evidence="5">The sequence shown here is derived from an EMBL/GenBank/DDBJ whole genome shotgun (WGS) entry which is preliminary data.</text>
</comment>
<evidence type="ECO:0000256" key="2">
    <source>
        <dbReference type="ARBA" id="ARBA00022737"/>
    </source>
</evidence>
<name>A0AA38ULI1_9AGAR</name>
<evidence type="ECO:0000256" key="1">
    <source>
        <dbReference type="ARBA" id="ARBA00022574"/>
    </source>
</evidence>
<dbReference type="AlphaFoldDB" id="A0AA38ULI1"/>
<protein>
    <submittedName>
        <fullName evidence="5">WD repeat-containing protein</fullName>
    </submittedName>
</protein>
<dbReference type="PANTHER" id="PTHR15574:SF40">
    <property type="entry name" value="WD AND TETRATRICOPEPTIDE REPEATS PROTEIN 1"/>
    <property type="match status" value="1"/>
</dbReference>
<proteinExistence type="predicted"/>
<evidence type="ECO:0000256" key="4">
    <source>
        <dbReference type="SAM" id="MobiDB-lite"/>
    </source>
</evidence>
<evidence type="ECO:0000313" key="5">
    <source>
        <dbReference type="EMBL" id="KAJ3845116.1"/>
    </source>
</evidence>
<dbReference type="SMART" id="SM00320">
    <property type="entry name" value="WD40"/>
    <property type="match status" value="5"/>
</dbReference>
<feature type="repeat" description="WD" evidence="3">
    <location>
        <begin position="53"/>
        <end position="94"/>
    </location>
</feature>
<evidence type="ECO:0000313" key="6">
    <source>
        <dbReference type="Proteomes" id="UP001163846"/>
    </source>
</evidence>
<dbReference type="PROSITE" id="PS50294">
    <property type="entry name" value="WD_REPEATS_REGION"/>
    <property type="match status" value="1"/>
</dbReference>
<keyword evidence="6" id="KW-1185">Reference proteome</keyword>
<organism evidence="5 6">
    <name type="scientific">Lentinula raphanica</name>
    <dbReference type="NCBI Taxonomy" id="153919"/>
    <lineage>
        <taxon>Eukaryota</taxon>
        <taxon>Fungi</taxon>
        <taxon>Dikarya</taxon>
        <taxon>Basidiomycota</taxon>
        <taxon>Agaricomycotina</taxon>
        <taxon>Agaricomycetes</taxon>
        <taxon>Agaricomycetidae</taxon>
        <taxon>Agaricales</taxon>
        <taxon>Marasmiineae</taxon>
        <taxon>Omphalotaceae</taxon>
        <taxon>Lentinula</taxon>
    </lineage>
</organism>
<feature type="repeat" description="WD" evidence="3">
    <location>
        <begin position="104"/>
        <end position="137"/>
    </location>
</feature>
<dbReference type="InterPro" id="IPR036322">
    <property type="entry name" value="WD40_repeat_dom_sf"/>
</dbReference>
<dbReference type="InterPro" id="IPR001680">
    <property type="entry name" value="WD40_rpt"/>
</dbReference>
<accession>A0AA38ULI1</accession>
<dbReference type="InterPro" id="IPR045151">
    <property type="entry name" value="DCAF8"/>
</dbReference>
<dbReference type="GO" id="GO:0045717">
    <property type="term" value="P:negative regulation of fatty acid biosynthetic process"/>
    <property type="evidence" value="ECO:0007669"/>
    <property type="project" value="TreeGrafter"/>
</dbReference>
<keyword evidence="2" id="KW-0677">Repeat</keyword>
<dbReference type="PANTHER" id="PTHR15574">
    <property type="entry name" value="WD REPEAT DOMAIN-CONTAINING FAMILY"/>
    <property type="match status" value="1"/>
</dbReference>
<feature type="region of interest" description="Disordered" evidence="4">
    <location>
        <begin position="313"/>
        <end position="387"/>
    </location>
</feature>
<dbReference type="Proteomes" id="UP001163846">
    <property type="component" value="Unassembled WGS sequence"/>
</dbReference>